<reference evidence="1" key="2">
    <citation type="journal article" date="2015" name="Fish Shellfish Immunol.">
        <title>Early steps in the European eel (Anguilla anguilla)-Vibrio vulnificus interaction in the gills: Role of the RtxA13 toxin.</title>
        <authorList>
            <person name="Callol A."/>
            <person name="Pajuelo D."/>
            <person name="Ebbesson L."/>
            <person name="Teles M."/>
            <person name="MacKenzie S."/>
            <person name="Amaro C."/>
        </authorList>
    </citation>
    <scope>NUCLEOTIDE SEQUENCE</scope>
</reference>
<dbReference type="EMBL" id="GBXM01099674">
    <property type="protein sequence ID" value="JAH08903.1"/>
    <property type="molecule type" value="Transcribed_RNA"/>
</dbReference>
<sequence length="31" mass="3457">MRVKNGRAKSPFEECTTSVTTNKILMRAACL</sequence>
<organism evidence="1">
    <name type="scientific">Anguilla anguilla</name>
    <name type="common">European freshwater eel</name>
    <name type="synonym">Muraena anguilla</name>
    <dbReference type="NCBI Taxonomy" id="7936"/>
    <lineage>
        <taxon>Eukaryota</taxon>
        <taxon>Metazoa</taxon>
        <taxon>Chordata</taxon>
        <taxon>Craniata</taxon>
        <taxon>Vertebrata</taxon>
        <taxon>Euteleostomi</taxon>
        <taxon>Actinopterygii</taxon>
        <taxon>Neopterygii</taxon>
        <taxon>Teleostei</taxon>
        <taxon>Anguilliformes</taxon>
        <taxon>Anguillidae</taxon>
        <taxon>Anguilla</taxon>
    </lineage>
</organism>
<reference evidence="1" key="1">
    <citation type="submission" date="2014-11" db="EMBL/GenBank/DDBJ databases">
        <authorList>
            <person name="Amaro Gonzalez C."/>
        </authorList>
    </citation>
    <scope>NUCLEOTIDE SEQUENCE</scope>
</reference>
<protein>
    <submittedName>
        <fullName evidence="1">Uncharacterized protein</fullName>
    </submittedName>
</protein>
<proteinExistence type="predicted"/>
<dbReference type="AlphaFoldDB" id="A0A0E9PYG6"/>
<accession>A0A0E9PYG6</accession>
<name>A0A0E9PYG6_ANGAN</name>
<evidence type="ECO:0000313" key="1">
    <source>
        <dbReference type="EMBL" id="JAH08903.1"/>
    </source>
</evidence>